<dbReference type="EMBL" id="JAPTYD010000104">
    <property type="protein sequence ID" value="MCZ0964452.1"/>
    <property type="molecule type" value="Genomic_DNA"/>
</dbReference>
<evidence type="ECO:0008006" key="3">
    <source>
        <dbReference type="Google" id="ProtNLM"/>
    </source>
</evidence>
<evidence type="ECO:0000313" key="2">
    <source>
        <dbReference type="Proteomes" id="UP001149822"/>
    </source>
</evidence>
<protein>
    <recommendedName>
        <fullName evidence="3">HTH-like domain-containing protein</fullName>
    </recommendedName>
</protein>
<name>A0ABT4JCY7_9RHOB</name>
<reference evidence="1" key="1">
    <citation type="submission" date="2022-12" db="EMBL/GenBank/DDBJ databases">
        <title>Paracoccus sp. EF6 isolated from a lake water.</title>
        <authorList>
            <person name="Liu H."/>
        </authorList>
    </citation>
    <scope>NUCLEOTIDE SEQUENCE</scope>
    <source>
        <strain evidence="1">EF6</strain>
    </source>
</reference>
<evidence type="ECO:0000313" key="1">
    <source>
        <dbReference type="EMBL" id="MCZ0964452.1"/>
    </source>
</evidence>
<accession>A0ABT4JCY7</accession>
<organism evidence="1 2">
    <name type="scientific">Paracoccus benzoatiresistens</name>
    <dbReference type="NCBI Taxonomy" id="2997341"/>
    <lineage>
        <taxon>Bacteria</taxon>
        <taxon>Pseudomonadati</taxon>
        <taxon>Pseudomonadota</taxon>
        <taxon>Alphaproteobacteria</taxon>
        <taxon>Rhodobacterales</taxon>
        <taxon>Paracoccaceae</taxon>
        <taxon>Paracoccus</taxon>
    </lineage>
</organism>
<gene>
    <name evidence="1" type="ORF">OU682_23130</name>
</gene>
<dbReference type="Proteomes" id="UP001149822">
    <property type="component" value="Unassembled WGS sequence"/>
</dbReference>
<sequence length="63" mass="7045">MTAELQELGLAAGERPIGRLMKENRICSVRTKNYKRTTDSGHAFNIAPNLLDQDFSAARPNQK</sequence>
<proteinExistence type="predicted"/>
<comment type="caution">
    <text evidence="1">The sequence shown here is derived from an EMBL/GenBank/DDBJ whole genome shotgun (WGS) entry which is preliminary data.</text>
</comment>
<keyword evidence="2" id="KW-1185">Reference proteome</keyword>